<comment type="subunit">
    <text evidence="3">Homodimer.</text>
</comment>
<dbReference type="InterPro" id="IPR000740">
    <property type="entry name" value="GrpE"/>
</dbReference>
<dbReference type="PANTHER" id="PTHR21237">
    <property type="entry name" value="GRPE PROTEIN"/>
    <property type="match status" value="1"/>
</dbReference>
<keyword evidence="3 4" id="KW-0346">Stress response</keyword>
<dbReference type="CDD" id="cd00446">
    <property type="entry name" value="GrpE"/>
    <property type="match status" value="1"/>
</dbReference>
<name>A0ABX4HY90_9GAMM</name>
<dbReference type="RefSeq" id="WP_067085338.1">
    <property type="nucleotide sequence ID" value="NZ_LRFG02000004.1"/>
</dbReference>
<comment type="similarity">
    <text evidence="1 3 5">Belongs to the GrpE family.</text>
</comment>
<evidence type="ECO:0000256" key="4">
    <source>
        <dbReference type="RuleBase" id="RU000639"/>
    </source>
</evidence>
<dbReference type="NCBIfam" id="NF010738">
    <property type="entry name" value="PRK14140.1"/>
    <property type="match status" value="1"/>
</dbReference>
<dbReference type="SUPFAM" id="SSF58014">
    <property type="entry name" value="Coiled-coil domain of nucleotide exchange factor GrpE"/>
    <property type="match status" value="1"/>
</dbReference>
<dbReference type="NCBIfam" id="NF010737">
    <property type="entry name" value="PRK14139.1"/>
    <property type="match status" value="1"/>
</dbReference>
<evidence type="ECO:0000313" key="7">
    <source>
        <dbReference type="EMBL" id="PCO04763.1"/>
    </source>
</evidence>
<dbReference type="PROSITE" id="PS01071">
    <property type="entry name" value="GRPE"/>
    <property type="match status" value="1"/>
</dbReference>
<dbReference type="Pfam" id="PF01025">
    <property type="entry name" value="GrpE"/>
    <property type="match status" value="1"/>
</dbReference>
<keyword evidence="2 3" id="KW-0143">Chaperone</keyword>
<keyword evidence="8" id="KW-1185">Reference proteome</keyword>
<comment type="subcellular location">
    <subcellularLocation>
        <location evidence="3">Cytoplasm</location>
    </subcellularLocation>
</comment>
<evidence type="ECO:0000256" key="1">
    <source>
        <dbReference type="ARBA" id="ARBA00009054"/>
    </source>
</evidence>
<comment type="caution">
    <text evidence="7">The sequence shown here is derived from an EMBL/GenBank/DDBJ whole genome shotgun (WGS) entry which is preliminary data.</text>
</comment>
<dbReference type="Gene3D" id="2.30.22.10">
    <property type="entry name" value="Head domain of nucleotide exchange factor GrpE"/>
    <property type="match status" value="1"/>
</dbReference>
<evidence type="ECO:0000256" key="5">
    <source>
        <dbReference type="RuleBase" id="RU004478"/>
    </source>
</evidence>
<dbReference type="PANTHER" id="PTHR21237:SF23">
    <property type="entry name" value="GRPE PROTEIN HOMOLOG, MITOCHONDRIAL"/>
    <property type="match status" value="1"/>
</dbReference>
<gene>
    <name evidence="3" type="primary">grpE</name>
    <name evidence="7" type="ORF">AWR36_012250</name>
</gene>
<evidence type="ECO:0000256" key="6">
    <source>
        <dbReference type="SAM" id="MobiDB-lite"/>
    </source>
</evidence>
<feature type="compositionally biased region" description="Basic and acidic residues" evidence="6">
    <location>
        <begin position="44"/>
        <end position="60"/>
    </location>
</feature>
<evidence type="ECO:0000256" key="2">
    <source>
        <dbReference type="ARBA" id="ARBA00023186"/>
    </source>
</evidence>
<dbReference type="HAMAP" id="MF_01151">
    <property type="entry name" value="GrpE"/>
    <property type="match status" value="1"/>
</dbReference>
<dbReference type="EMBL" id="LRFG02000004">
    <property type="protein sequence ID" value="PCO04763.1"/>
    <property type="molecule type" value="Genomic_DNA"/>
</dbReference>
<dbReference type="InterPro" id="IPR009012">
    <property type="entry name" value="GrpE_head"/>
</dbReference>
<dbReference type="Proteomes" id="UP000218427">
    <property type="component" value="Unassembled WGS sequence"/>
</dbReference>
<evidence type="ECO:0000256" key="3">
    <source>
        <dbReference type="HAMAP-Rule" id="MF_01151"/>
    </source>
</evidence>
<dbReference type="InterPro" id="IPR013805">
    <property type="entry name" value="GrpE_CC"/>
</dbReference>
<feature type="region of interest" description="Disordered" evidence="6">
    <location>
        <begin position="1"/>
        <end position="60"/>
    </location>
</feature>
<feature type="compositionally biased region" description="Basic and acidic residues" evidence="6">
    <location>
        <begin position="1"/>
        <end position="35"/>
    </location>
</feature>
<dbReference type="Gene3D" id="3.90.20.20">
    <property type="match status" value="1"/>
</dbReference>
<sequence length="216" mass="24290">MAKERSEQEQNRDSGAEHHEALSDQHLEPQEHEPEVEIEEPSAEEQHEAEDALHEEAHSAEALKAQIVSLQEQIDIQRDTVLRSQAEAQNARRRAEQDIDRARKYATEKLLQDLLPVVDNMERALASIDQGDEANKAVIEGIELTRKSFLDTLAKNGVEEVDPTGEPFDPELHQAMTQVPNGDVEPNTVLEVFQKGYRLHGRLVRPAMVVVSKALS</sequence>
<dbReference type="NCBIfam" id="NF010748">
    <property type="entry name" value="PRK14150.1"/>
    <property type="match status" value="1"/>
</dbReference>
<accession>A0ABX4HY90</accession>
<dbReference type="NCBIfam" id="NF010749">
    <property type="entry name" value="PRK14151.1"/>
    <property type="match status" value="1"/>
</dbReference>
<evidence type="ECO:0000313" key="8">
    <source>
        <dbReference type="Proteomes" id="UP000218427"/>
    </source>
</evidence>
<dbReference type="PRINTS" id="PR00773">
    <property type="entry name" value="GRPEPROTEIN"/>
</dbReference>
<keyword evidence="3" id="KW-0963">Cytoplasm</keyword>
<reference evidence="7" key="1">
    <citation type="submission" date="2017-08" db="EMBL/GenBank/DDBJ databases">
        <title>Microbulbifer marisrubri sp. nov., a halophilic alphaproteobacterium isolated from marine sediment of the Yellow Sea, China.</title>
        <authorList>
            <person name="Zhang G."/>
            <person name="Xiong Q."/>
        </authorList>
    </citation>
    <scope>NUCLEOTIDE SEQUENCE [LARGE SCALE GENOMIC DNA]</scope>
    <source>
        <strain evidence="7">WRN-8</strain>
    </source>
</reference>
<proteinExistence type="inferred from homology"/>
<comment type="function">
    <text evidence="3 4">Participates actively in the response to hyperosmotic and heat shock by preventing the aggregation of stress-denatured proteins, in association with DnaK and GrpE. It is the nucleotide exchange factor for DnaK and may function as a thermosensor. Unfolded proteins bind initially to DnaJ; upon interaction with the DnaJ-bound protein, DnaK hydrolyzes its bound ATP, resulting in the formation of a stable complex. GrpE releases ADP from DnaK; ATP binding to DnaK triggers the release of the substrate protein, thus completing the reaction cycle. Several rounds of ATP-dependent interactions between DnaJ, DnaK and GrpE are required for fully efficient folding.</text>
</comment>
<dbReference type="SUPFAM" id="SSF51064">
    <property type="entry name" value="Head domain of nucleotide exchange factor GrpE"/>
    <property type="match status" value="1"/>
</dbReference>
<protein>
    <recommendedName>
        <fullName evidence="3 4">Protein GrpE</fullName>
    </recommendedName>
    <alternativeName>
        <fullName evidence="3">HSP-70 cofactor</fullName>
    </alternativeName>
</protein>
<organism evidence="7 8">
    <name type="scientific">Microbulbifer flavimaris</name>
    <dbReference type="NCBI Taxonomy" id="1781068"/>
    <lineage>
        <taxon>Bacteria</taxon>
        <taxon>Pseudomonadati</taxon>
        <taxon>Pseudomonadota</taxon>
        <taxon>Gammaproteobacteria</taxon>
        <taxon>Cellvibrionales</taxon>
        <taxon>Microbulbiferaceae</taxon>
        <taxon>Microbulbifer</taxon>
    </lineage>
</organism>